<feature type="active site" evidence="4">
    <location>
        <position position="186"/>
    </location>
</feature>
<evidence type="ECO:0000259" key="6">
    <source>
        <dbReference type="Pfam" id="PF14833"/>
    </source>
</evidence>
<keyword evidence="2" id="KW-0560">Oxidoreductase</keyword>
<evidence type="ECO:0000313" key="8">
    <source>
        <dbReference type="Proteomes" id="UP000014480"/>
    </source>
</evidence>
<dbReference type="AlphaFoldDB" id="A0A484FQJ8"/>
<dbReference type="Proteomes" id="UP000014480">
    <property type="component" value="Unassembled WGS sequence"/>
</dbReference>
<dbReference type="InterPro" id="IPR015815">
    <property type="entry name" value="HIBADH-related"/>
</dbReference>
<comment type="similarity">
    <text evidence="1">Belongs to the HIBADH-related family. NP60 subfamily.</text>
</comment>
<dbReference type="PANTHER" id="PTHR43580:SF3">
    <property type="entry name" value="6-PHOSPHOGLUCONATE DEHYDROGENASE FAMILY PROTEIN (AFU_ORTHOLOGUE AFUA_2G11600)"/>
    <property type="match status" value="1"/>
</dbReference>
<reference evidence="8" key="2">
    <citation type="journal article" date="2019" name="Mol. Plant Microbe Interact.">
        <title>Genome sequence resources for four phytopathogenic fungi from the Colletotrichum orbiculare species complex.</title>
        <authorList>
            <person name="Gan P."/>
            <person name="Tsushima A."/>
            <person name="Narusaka M."/>
            <person name="Narusaka Y."/>
            <person name="Takano Y."/>
            <person name="Kubo Y."/>
            <person name="Shirasu K."/>
        </authorList>
    </citation>
    <scope>GENOME REANNOTATION</scope>
    <source>
        <strain evidence="8">104-T / ATCC 96160 / CBS 514.97 / LARS 414 / MAFF 240422</strain>
    </source>
</reference>
<reference evidence="8" key="1">
    <citation type="journal article" date="2013" name="New Phytol.">
        <title>Comparative genomic and transcriptomic analyses reveal the hemibiotrophic stage shift of Colletotrichum fungi.</title>
        <authorList>
            <person name="Gan P."/>
            <person name="Ikeda K."/>
            <person name="Irieda H."/>
            <person name="Narusaka M."/>
            <person name="O'Connell R.J."/>
            <person name="Narusaka Y."/>
            <person name="Takano Y."/>
            <person name="Kubo Y."/>
            <person name="Shirasu K."/>
        </authorList>
    </citation>
    <scope>NUCLEOTIDE SEQUENCE [LARGE SCALE GENOMIC DNA]</scope>
    <source>
        <strain evidence="8">104-T / ATCC 96160 / CBS 514.97 / LARS 414 / MAFF 240422</strain>
    </source>
</reference>
<dbReference type="InterPro" id="IPR036291">
    <property type="entry name" value="NAD(P)-bd_dom_sf"/>
</dbReference>
<evidence type="ECO:0000313" key="7">
    <source>
        <dbReference type="EMBL" id="TDZ19774.1"/>
    </source>
</evidence>
<dbReference type="PIRSF" id="PIRSF000103">
    <property type="entry name" value="HIBADH"/>
    <property type="match status" value="1"/>
</dbReference>
<evidence type="ECO:0000256" key="1">
    <source>
        <dbReference type="ARBA" id="ARBA00007598"/>
    </source>
</evidence>
<dbReference type="Gene3D" id="1.10.1040.10">
    <property type="entry name" value="N-(1-d-carboxylethyl)-l-norvaline Dehydrogenase, domain 2"/>
    <property type="match status" value="1"/>
</dbReference>
<dbReference type="SUPFAM" id="SSF51735">
    <property type="entry name" value="NAD(P)-binding Rossmann-fold domains"/>
    <property type="match status" value="1"/>
</dbReference>
<feature type="domain" description="3-hydroxyisobutyrate dehydrogenase-like NAD-binding" evidence="6">
    <location>
        <begin position="182"/>
        <end position="299"/>
    </location>
</feature>
<dbReference type="InterPro" id="IPR029154">
    <property type="entry name" value="HIBADH-like_NADP-bd"/>
</dbReference>
<dbReference type="PANTHER" id="PTHR43580">
    <property type="entry name" value="OXIDOREDUCTASE GLYR1-RELATED"/>
    <property type="match status" value="1"/>
</dbReference>
<evidence type="ECO:0000259" key="5">
    <source>
        <dbReference type="Pfam" id="PF03446"/>
    </source>
</evidence>
<sequence length="312" mass="33620">MNSQHPPRVAFIGLGNMGWPMCHNLVSKSLWPEQSALVVFNRTRQRCEGLQAQLPPASVVIAESIRGVLDSADIIFTCLSDGQAVREVVEAALASRQAAGKLFVECSTIHPRETADLAADVRQAGACFVACPVFGAPDRAHSGQLVCVPAGTRADVQRVLPYCRGVMGRAVIDLTGRAPETATTLKVLGNSFIFNMAEAVAEGHVLAEKTGLGGALLHEYLSLFFPGIYEAYSQRMLSGDYHKRDEPAFAASLARKDIRHALDLSSTCGARLPALEVVDGHLAAVERLKHEKGDYVGIYGILRQHAGLTYEN</sequence>
<evidence type="ECO:0000256" key="2">
    <source>
        <dbReference type="ARBA" id="ARBA00023002"/>
    </source>
</evidence>
<dbReference type="EMBL" id="AMCV02000018">
    <property type="protein sequence ID" value="TDZ19774.1"/>
    <property type="molecule type" value="Genomic_DNA"/>
</dbReference>
<dbReference type="STRING" id="1213857.A0A484FQJ8"/>
<dbReference type="Pfam" id="PF14833">
    <property type="entry name" value="NAD_binding_11"/>
    <property type="match status" value="1"/>
</dbReference>
<dbReference type="SUPFAM" id="SSF48179">
    <property type="entry name" value="6-phosphogluconate dehydrogenase C-terminal domain-like"/>
    <property type="match status" value="1"/>
</dbReference>
<proteinExistence type="inferred from homology"/>
<dbReference type="GO" id="GO:0051287">
    <property type="term" value="F:NAD binding"/>
    <property type="evidence" value="ECO:0007669"/>
    <property type="project" value="InterPro"/>
</dbReference>
<keyword evidence="3" id="KW-0520">NAD</keyword>
<accession>A0A484FQJ8</accession>
<name>A0A484FQJ8_COLOR</name>
<dbReference type="InterPro" id="IPR006115">
    <property type="entry name" value="6PGDH_NADP-bd"/>
</dbReference>
<feature type="domain" description="6-phosphogluconate dehydrogenase NADP-binding" evidence="5">
    <location>
        <begin position="8"/>
        <end position="162"/>
    </location>
</feature>
<dbReference type="Gene3D" id="3.40.50.720">
    <property type="entry name" value="NAD(P)-binding Rossmann-like Domain"/>
    <property type="match status" value="1"/>
</dbReference>
<dbReference type="GO" id="GO:0050661">
    <property type="term" value="F:NADP binding"/>
    <property type="evidence" value="ECO:0007669"/>
    <property type="project" value="InterPro"/>
</dbReference>
<dbReference type="OrthoDB" id="435038at2759"/>
<dbReference type="GO" id="GO:0016491">
    <property type="term" value="F:oxidoreductase activity"/>
    <property type="evidence" value="ECO:0007669"/>
    <property type="project" value="UniProtKB-KW"/>
</dbReference>
<dbReference type="InterPro" id="IPR051265">
    <property type="entry name" value="HIBADH-related_NP60_sf"/>
</dbReference>
<protein>
    <submittedName>
        <fullName evidence="7">Oxidoreductase YfjR</fullName>
    </submittedName>
</protein>
<comment type="caution">
    <text evidence="7">The sequence shown here is derived from an EMBL/GenBank/DDBJ whole genome shotgun (WGS) entry which is preliminary data.</text>
</comment>
<dbReference type="InterPro" id="IPR008927">
    <property type="entry name" value="6-PGluconate_DH-like_C_sf"/>
</dbReference>
<gene>
    <name evidence="7" type="primary">yfjR-1</name>
    <name evidence="7" type="ORF">Cob_v007026</name>
</gene>
<evidence type="ECO:0000256" key="3">
    <source>
        <dbReference type="ARBA" id="ARBA00023027"/>
    </source>
</evidence>
<evidence type="ECO:0000256" key="4">
    <source>
        <dbReference type="PIRSR" id="PIRSR000103-1"/>
    </source>
</evidence>
<dbReference type="InterPro" id="IPR013328">
    <property type="entry name" value="6PGD_dom2"/>
</dbReference>
<keyword evidence="8" id="KW-1185">Reference proteome</keyword>
<organism evidence="7 8">
    <name type="scientific">Colletotrichum orbiculare (strain 104-T / ATCC 96160 / CBS 514.97 / LARS 414 / MAFF 240422)</name>
    <name type="common">Cucumber anthracnose fungus</name>
    <name type="synonym">Colletotrichum lagenarium</name>
    <dbReference type="NCBI Taxonomy" id="1213857"/>
    <lineage>
        <taxon>Eukaryota</taxon>
        <taxon>Fungi</taxon>
        <taxon>Dikarya</taxon>
        <taxon>Ascomycota</taxon>
        <taxon>Pezizomycotina</taxon>
        <taxon>Sordariomycetes</taxon>
        <taxon>Hypocreomycetidae</taxon>
        <taxon>Glomerellales</taxon>
        <taxon>Glomerellaceae</taxon>
        <taxon>Colletotrichum</taxon>
        <taxon>Colletotrichum orbiculare species complex</taxon>
    </lineage>
</organism>
<dbReference type="Pfam" id="PF03446">
    <property type="entry name" value="NAD_binding_2"/>
    <property type="match status" value="1"/>
</dbReference>